<dbReference type="SUPFAM" id="SSF56801">
    <property type="entry name" value="Acetyl-CoA synthetase-like"/>
    <property type="match status" value="1"/>
</dbReference>
<protein>
    <submittedName>
        <fullName evidence="2">AMP-dependent synthetase</fullName>
    </submittedName>
</protein>
<comment type="caution">
    <text evidence="2">The sequence shown here is derived from an EMBL/GenBank/DDBJ whole genome shotgun (WGS) entry which is preliminary data.</text>
</comment>
<dbReference type="PANTHER" id="PTHR24096">
    <property type="entry name" value="LONG-CHAIN-FATTY-ACID--COA LIGASE"/>
    <property type="match status" value="1"/>
</dbReference>
<evidence type="ECO:0000259" key="1">
    <source>
        <dbReference type="Pfam" id="PF00501"/>
    </source>
</evidence>
<reference evidence="2 3" key="1">
    <citation type="journal article" date="2014" name="Genome Announc.">
        <title>Draft Genome Sequence of the Iron-Oxidizing, Acidophilic, and Halotolerant 'Thiobacillus prosperus' Type Strain DSM 5130.</title>
        <authorList>
            <person name="Ossandon F.J."/>
            <person name="Cardenas J.P."/>
            <person name="Corbett M."/>
            <person name="Quatrini R."/>
            <person name="Holmes D.S."/>
            <person name="Watkin E."/>
        </authorList>
    </citation>
    <scope>NUCLEOTIDE SEQUENCE [LARGE SCALE GENOMIC DNA]</scope>
    <source>
        <strain evidence="2 3">DSM 5130</strain>
    </source>
</reference>
<gene>
    <name evidence="2" type="ORF">Thpro_020386</name>
</gene>
<proteinExistence type="predicted"/>
<dbReference type="GO" id="GO:0016405">
    <property type="term" value="F:CoA-ligase activity"/>
    <property type="evidence" value="ECO:0007669"/>
    <property type="project" value="TreeGrafter"/>
</dbReference>
<feature type="domain" description="AMP-dependent synthetase/ligase" evidence="1">
    <location>
        <begin position="46"/>
        <end position="428"/>
    </location>
</feature>
<dbReference type="Pfam" id="PF23562">
    <property type="entry name" value="AMP-binding_C_3"/>
    <property type="match status" value="1"/>
</dbReference>
<organism evidence="2 3">
    <name type="scientific">Acidihalobacter prosperus</name>
    <dbReference type="NCBI Taxonomy" id="160660"/>
    <lineage>
        <taxon>Bacteria</taxon>
        <taxon>Pseudomonadati</taxon>
        <taxon>Pseudomonadota</taxon>
        <taxon>Gammaproteobacteria</taxon>
        <taxon>Chromatiales</taxon>
        <taxon>Ectothiorhodospiraceae</taxon>
        <taxon>Acidihalobacter</taxon>
    </lineage>
</organism>
<name>A0A1A6C7Z2_9GAMM</name>
<dbReference type="Pfam" id="PF00501">
    <property type="entry name" value="AMP-binding"/>
    <property type="match status" value="1"/>
</dbReference>
<dbReference type="InterPro" id="IPR000873">
    <property type="entry name" value="AMP-dep_synth/lig_dom"/>
</dbReference>
<dbReference type="OrthoDB" id="5296889at2"/>
<dbReference type="AlphaFoldDB" id="A0A1A6C7Z2"/>
<keyword evidence="3" id="KW-1185">Reference proteome</keyword>
<dbReference type="Proteomes" id="UP000029273">
    <property type="component" value="Unassembled WGS sequence"/>
</dbReference>
<dbReference type="InterPro" id="IPR042099">
    <property type="entry name" value="ANL_N_sf"/>
</dbReference>
<accession>A0A1A6C7Z2</accession>
<evidence type="ECO:0000313" key="3">
    <source>
        <dbReference type="Proteomes" id="UP000029273"/>
    </source>
</evidence>
<dbReference type="Gene3D" id="3.40.50.12780">
    <property type="entry name" value="N-terminal domain of ligase-like"/>
    <property type="match status" value="1"/>
</dbReference>
<dbReference type="InterPro" id="IPR020845">
    <property type="entry name" value="AMP-binding_CS"/>
</dbReference>
<dbReference type="PANTHER" id="PTHR24096:SF420">
    <property type="entry name" value="LONG-CHAIN-FATTY-ACID--COA LIGASE-RELATED"/>
    <property type="match status" value="1"/>
</dbReference>
<evidence type="ECO:0000313" key="2">
    <source>
        <dbReference type="EMBL" id="OBS10670.1"/>
    </source>
</evidence>
<sequence>MNIPYRPVRLADYRLIQDSGENGTHYLRNAIELGPYPRCLTERLIEWARRAPERLFLVDRDEDGRWRGITYREALIMARRLGQALLDRGLSAQRPLAILSGNDIEHGLLALAAQHVGVPYAPLAPAYLQGAADFAKLRHALSLLTPGMVYINDGSLWPQVQTLLERLHLSDTCETICRRPPSGSHAGLYADLASTTPTSAVEAAHAAIDGDTIAKFLFTSGTTGMPKAVINTQRMLCSNQQMKRQSWPCLADEPPVLVDWLPWHHTFGGNHNFGLVLYNGGTLYIDDGLPTPEGIERTLRNLREVAPSFYFNVPKGYEALMPALTFDEALAKHFFSRLKMTFYAGAHLGQHVWKAWDALGAAHGGSRVLMMTGLGATETAPFALCANRDSRRSGLVGLPAPGVELKLVPCRQKLEARIRGPNVTPGYWRQPELTAGAFDDEGFYRLGDALRFADPGQPAAGLLFDGRVAEDFKLATGTWVSVGPLRAWLVEIGAPCVRDAAITGQDRDSVGALVFADIEACRSLLRADASMDAETVLRHPLVRERFVDILRQAASRGAGSASRITRLLLVTEAPSVAHNELTDKGTLNQRAVLEHRQSLVETLYTDPLSSQVIVLAERDVAIAPGARADRPPTQYSPP</sequence>
<dbReference type="PROSITE" id="PS00455">
    <property type="entry name" value="AMP_BINDING"/>
    <property type="match status" value="1"/>
</dbReference>
<dbReference type="RefSeq" id="WP_065089131.1">
    <property type="nucleotide sequence ID" value="NZ_JQSG02000001.1"/>
</dbReference>
<dbReference type="EMBL" id="JQSG02000001">
    <property type="protein sequence ID" value="OBS10670.1"/>
    <property type="molecule type" value="Genomic_DNA"/>
</dbReference>